<name>A0A0C9NX52_LACPA</name>
<dbReference type="AlphaFoldDB" id="A0A0C9NX52"/>
<evidence type="ECO:0000256" key="1">
    <source>
        <dbReference type="ARBA" id="ARBA00004241"/>
    </source>
</evidence>
<evidence type="ECO:0000256" key="3">
    <source>
        <dbReference type="SAM" id="Phobius"/>
    </source>
</evidence>
<keyword evidence="3" id="KW-1133">Transmembrane helix</keyword>
<dbReference type="GO" id="GO:0009986">
    <property type="term" value="C:cell surface"/>
    <property type="evidence" value="ECO:0007669"/>
    <property type="project" value="UniProtKB-SubCell"/>
</dbReference>
<dbReference type="InterPro" id="IPR012902">
    <property type="entry name" value="N_methyl_site"/>
</dbReference>
<sequence length="153" mass="17738">MPKRVDQHIRSRLKGFTLIEVVVSLILLAAVMLLWRPVLLHVTRFTLQDHVLITSLQAEHDLQMFVRDKKLRSVALMSVRVRSPEKAYTINFYQTKHFRGMVRVMGSENGHMPLFTHLTGVNFSKVAQGFRYRLYLTTSQKIDGGVQIDEDTR</sequence>
<gene>
    <name evidence="4" type="ORF">LC0644_1139</name>
</gene>
<reference evidence="5" key="1">
    <citation type="submission" date="2014-05" db="EMBL/GenBank/DDBJ databases">
        <title>Whole genome sequencing of Lactobacillus casei NRIC0644.</title>
        <authorList>
            <person name="Atarashi H."/>
            <person name="Yoshida Y."/>
            <person name="Fujimura S."/>
            <person name="Tanaka N."/>
            <person name="Shiwa Y."/>
            <person name="Yoshikawa H."/>
            <person name="Okada S."/>
            <person name="Nakagawa J."/>
        </authorList>
    </citation>
    <scope>NUCLEOTIDE SEQUENCE [LARGE SCALE GENOMIC DNA]</scope>
    <source>
        <strain evidence="5">NRIC0644</strain>
    </source>
</reference>
<feature type="transmembrane region" description="Helical" evidence="3">
    <location>
        <begin position="12"/>
        <end position="35"/>
    </location>
</feature>
<dbReference type="Pfam" id="PF07963">
    <property type="entry name" value="N_methyl"/>
    <property type="match status" value="1"/>
</dbReference>
<dbReference type="PROSITE" id="PS00409">
    <property type="entry name" value="PROKAR_NTER_METHYL"/>
    <property type="match status" value="1"/>
</dbReference>
<dbReference type="EMBL" id="BAYM01000081">
    <property type="protein sequence ID" value="GAN36550.1"/>
    <property type="molecule type" value="Genomic_DNA"/>
</dbReference>
<organism evidence="4 5">
    <name type="scientific">Lacticaseibacillus paracasei NRIC 0644</name>
    <dbReference type="NCBI Taxonomy" id="1435038"/>
    <lineage>
        <taxon>Bacteria</taxon>
        <taxon>Bacillati</taxon>
        <taxon>Bacillota</taxon>
        <taxon>Bacilli</taxon>
        <taxon>Lactobacillales</taxon>
        <taxon>Lactobacillaceae</taxon>
        <taxon>Lacticaseibacillus</taxon>
    </lineage>
</organism>
<dbReference type="NCBIfam" id="TIGR02532">
    <property type="entry name" value="IV_pilin_GFxxxE"/>
    <property type="match status" value="1"/>
</dbReference>
<comment type="subcellular location">
    <subcellularLocation>
        <location evidence="1">Cell surface</location>
    </subcellularLocation>
</comment>
<dbReference type="GO" id="GO:0030420">
    <property type="term" value="P:establishment of competence for transformation"/>
    <property type="evidence" value="ECO:0007669"/>
    <property type="project" value="UniProtKB-KW"/>
</dbReference>
<evidence type="ECO:0000256" key="2">
    <source>
        <dbReference type="ARBA" id="ARBA00023287"/>
    </source>
</evidence>
<dbReference type="Proteomes" id="UP000032552">
    <property type="component" value="Unassembled WGS sequence"/>
</dbReference>
<keyword evidence="2" id="KW-0178">Competence</keyword>
<keyword evidence="3" id="KW-0812">Transmembrane</keyword>
<proteinExistence type="predicted"/>
<keyword evidence="3" id="KW-0472">Membrane</keyword>
<dbReference type="RefSeq" id="WP_003569716.1">
    <property type="nucleotide sequence ID" value="NZ_BAYM01000081.1"/>
</dbReference>
<evidence type="ECO:0000313" key="4">
    <source>
        <dbReference type="EMBL" id="GAN36550.1"/>
    </source>
</evidence>
<comment type="caution">
    <text evidence="4">The sequence shown here is derived from an EMBL/GenBank/DDBJ whole genome shotgun (WGS) entry which is preliminary data.</text>
</comment>
<protein>
    <submittedName>
        <fullName evidence="4">Competence protein ComGC</fullName>
    </submittedName>
</protein>
<accession>A0A0C9NX52</accession>
<evidence type="ECO:0000313" key="5">
    <source>
        <dbReference type="Proteomes" id="UP000032552"/>
    </source>
</evidence>